<dbReference type="PANTHER" id="PTHR30204:SF97">
    <property type="entry name" value="MERR FAMILY REGULATORY PROTEIN"/>
    <property type="match status" value="1"/>
</dbReference>
<dbReference type="PRINTS" id="PR00040">
    <property type="entry name" value="HTHMERR"/>
</dbReference>
<dbReference type="PROSITE" id="PS00552">
    <property type="entry name" value="HTH_MERR_1"/>
    <property type="match status" value="1"/>
</dbReference>
<reference evidence="5 6" key="1">
    <citation type="journal article" date="2019" name="ACS Chem. Biol.">
        <title>Identification and Mobilization of a Cryptic Antibiotic Biosynthesis Gene Locus from a Human-Pathogenic Nocardia Isolate.</title>
        <authorList>
            <person name="Herisse M."/>
            <person name="Ishida K."/>
            <person name="Porter J.L."/>
            <person name="Howden B."/>
            <person name="Hertweck C."/>
            <person name="Stinear T.P."/>
            <person name="Pidot S.J."/>
        </authorList>
    </citation>
    <scope>NUCLEOTIDE SEQUENCE [LARGE SCALE GENOMIC DNA]</scope>
    <source>
        <strain evidence="5 6">AUSMDU00024985</strain>
    </source>
</reference>
<accession>A0A6G9Y154</accession>
<organism evidence="5 6">
    <name type="scientific">Nocardia brasiliensis</name>
    <dbReference type="NCBI Taxonomy" id="37326"/>
    <lineage>
        <taxon>Bacteria</taxon>
        <taxon>Bacillati</taxon>
        <taxon>Actinomycetota</taxon>
        <taxon>Actinomycetes</taxon>
        <taxon>Mycobacteriales</taxon>
        <taxon>Nocardiaceae</taxon>
        <taxon>Nocardia</taxon>
    </lineage>
</organism>
<evidence type="ECO:0000256" key="3">
    <source>
        <dbReference type="SAM" id="MobiDB-lite"/>
    </source>
</evidence>
<dbReference type="SMART" id="SM00422">
    <property type="entry name" value="HTH_MERR"/>
    <property type="match status" value="1"/>
</dbReference>
<keyword evidence="2" id="KW-0175">Coiled coil</keyword>
<feature type="domain" description="HTH merR-type" evidence="4">
    <location>
        <begin position="5"/>
        <end position="73"/>
    </location>
</feature>
<dbReference type="InterPro" id="IPR009061">
    <property type="entry name" value="DNA-bd_dom_put_sf"/>
</dbReference>
<dbReference type="AlphaFoldDB" id="A0A6G9Y154"/>
<evidence type="ECO:0000256" key="2">
    <source>
        <dbReference type="SAM" id="Coils"/>
    </source>
</evidence>
<dbReference type="InterPro" id="IPR000551">
    <property type="entry name" value="MerR-type_HTH_dom"/>
</dbReference>
<evidence type="ECO:0000259" key="4">
    <source>
        <dbReference type="PROSITE" id="PS50937"/>
    </source>
</evidence>
<dbReference type="SUPFAM" id="SSF46955">
    <property type="entry name" value="Putative DNA-binding domain"/>
    <property type="match status" value="1"/>
</dbReference>
<dbReference type="InterPro" id="IPR047057">
    <property type="entry name" value="MerR_fam"/>
</dbReference>
<evidence type="ECO:0000313" key="6">
    <source>
        <dbReference type="Proteomes" id="UP000501705"/>
    </source>
</evidence>
<dbReference type="EMBL" id="CP046171">
    <property type="protein sequence ID" value="QIS06932.1"/>
    <property type="molecule type" value="Genomic_DNA"/>
</dbReference>
<sequence length="144" mass="15971">MAATLLDIAEVAAHSGLAPSALRFYEQRGLIASAGRNGLRRTYHPEVLSRLEMITCAREAGFSIAEIARFTRATPRDAGIRASMARKADELEDEIARLIRMREALRHATTCTHEVLVDCPDFKSTLTNPTPRADRAPRRRTGAR</sequence>
<dbReference type="PANTHER" id="PTHR30204">
    <property type="entry name" value="REDOX-CYCLING DRUG-SENSING TRANSCRIPTIONAL ACTIVATOR SOXR"/>
    <property type="match status" value="1"/>
</dbReference>
<feature type="coiled-coil region" evidence="2">
    <location>
        <begin position="81"/>
        <end position="108"/>
    </location>
</feature>
<evidence type="ECO:0000256" key="1">
    <source>
        <dbReference type="ARBA" id="ARBA00023125"/>
    </source>
</evidence>
<dbReference type="RefSeq" id="WP_167465946.1">
    <property type="nucleotide sequence ID" value="NZ_CP046171.1"/>
</dbReference>
<dbReference type="Proteomes" id="UP000501705">
    <property type="component" value="Chromosome"/>
</dbReference>
<proteinExistence type="predicted"/>
<name>A0A6G9Y154_NOCBR</name>
<dbReference type="GO" id="GO:0003700">
    <property type="term" value="F:DNA-binding transcription factor activity"/>
    <property type="evidence" value="ECO:0007669"/>
    <property type="project" value="InterPro"/>
</dbReference>
<feature type="region of interest" description="Disordered" evidence="3">
    <location>
        <begin position="122"/>
        <end position="144"/>
    </location>
</feature>
<dbReference type="Gene3D" id="1.10.1660.10">
    <property type="match status" value="1"/>
</dbReference>
<gene>
    <name evidence="5" type="ORF">F5X71_35595</name>
</gene>
<protein>
    <submittedName>
        <fullName evidence="5">MerR family transcriptional regulator</fullName>
    </submittedName>
</protein>
<dbReference type="PROSITE" id="PS50937">
    <property type="entry name" value="HTH_MERR_2"/>
    <property type="match status" value="1"/>
</dbReference>
<dbReference type="GO" id="GO:0003677">
    <property type="term" value="F:DNA binding"/>
    <property type="evidence" value="ECO:0007669"/>
    <property type="project" value="UniProtKB-KW"/>
</dbReference>
<dbReference type="Pfam" id="PF13411">
    <property type="entry name" value="MerR_1"/>
    <property type="match status" value="1"/>
</dbReference>
<keyword evidence="1" id="KW-0238">DNA-binding</keyword>
<evidence type="ECO:0000313" key="5">
    <source>
        <dbReference type="EMBL" id="QIS06932.1"/>
    </source>
</evidence>